<keyword evidence="7" id="KW-1185">Reference proteome</keyword>
<dbReference type="InterPro" id="IPR036188">
    <property type="entry name" value="FAD/NAD-bd_sf"/>
</dbReference>
<proteinExistence type="predicted"/>
<feature type="domain" description="FAD/NAD(P)-binding" evidence="5">
    <location>
        <begin position="7"/>
        <end position="271"/>
    </location>
</feature>
<reference evidence="7" key="1">
    <citation type="submission" date="2016-10" db="EMBL/GenBank/DDBJ databases">
        <authorList>
            <person name="Varghese N."/>
            <person name="Submissions S."/>
        </authorList>
    </citation>
    <scope>NUCLEOTIDE SEQUENCE [LARGE SCALE GENOMIC DNA]</scope>
    <source>
        <strain evidence="7">IBRC-M 10403</strain>
    </source>
</reference>
<dbReference type="PANTHER" id="PTHR48105">
    <property type="entry name" value="THIOREDOXIN REDUCTASE 1-RELATED-RELATED"/>
    <property type="match status" value="1"/>
</dbReference>
<dbReference type="PRINTS" id="PR00368">
    <property type="entry name" value="FADPNR"/>
</dbReference>
<feature type="region of interest" description="Disordered" evidence="4">
    <location>
        <begin position="293"/>
        <end position="313"/>
    </location>
</feature>
<gene>
    <name evidence="6" type="ORF">SAMN05216174_102364</name>
</gene>
<keyword evidence="2" id="KW-0560">Oxidoreductase</keyword>
<dbReference type="InterPro" id="IPR050097">
    <property type="entry name" value="Ferredoxin-NADP_redctase_2"/>
</dbReference>
<comment type="catalytic activity">
    <reaction evidence="3">
        <text>[thioredoxin]-dithiol + NADP(+) = [thioredoxin]-disulfide + NADPH + H(+)</text>
        <dbReference type="Rhea" id="RHEA:20345"/>
        <dbReference type="Rhea" id="RHEA-COMP:10698"/>
        <dbReference type="Rhea" id="RHEA-COMP:10700"/>
        <dbReference type="ChEBI" id="CHEBI:15378"/>
        <dbReference type="ChEBI" id="CHEBI:29950"/>
        <dbReference type="ChEBI" id="CHEBI:50058"/>
        <dbReference type="ChEBI" id="CHEBI:57783"/>
        <dbReference type="ChEBI" id="CHEBI:58349"/>
        <dbReference type="EC" id="1.8.1.9"/>
    </reaction>
</comment>
<feature type="compositionally biased region" description="Polar residues" evidence="4">
    <location>
        <begin position="296"/>
        <end position="313"/>
    </location>
</feature>
<name>A0A1G6M3T4_9PSEU</name>
<protein>
    <submittedName>
        <fullName evidence="6">Thioredoxin reductase</fullName>
    </submittedName>
</protein>
<dbReference type="PRINTS" id="PR00469">
    <property type="entry name" value="PNDRDTASEII"/>
</dbReference>
<dbReference type="OrthoDB" id="9786503at2"/>
<evidence type="ECO:0000313" key="6">
    <source>
        <dbReference type="EMBL" id="SDC50163.1"/>
    </source>
</evidence>
<dbReference type="AlphaFoldDB" id="A0A1G6M3T4"/>
<organism evidence="6 7">
    <name type="scientific">Actinokineospora iranica</name>
    <dbReference type="NCBI Taxonomy" id="1271860"/>
    <lineage>
        <taxon>Bacteria</taxon>
        <taxon>Bacillati</taxon>
        <taxon>Actinomycetota</taxon>
        <taxon>Actinomycetes</taxon>
        <taxon>Pseudonocardiales</taxon>
        <taxon>Pseudonocardiaceae</taxon>
        <taxon>Actinokineospora</taxon>
    </lineage>
</organism>
<dbReference type="Pfam" id="PF07992">
    <property type="entry name" value="Pyr_redox_2"/>
    <property type="match status" value="1"/>
</dbReference>
<evidence type="ECO:0000256" key="1">
    <source>
        <dbReference type="ARBA" id="ARBA00022630"/>
    </source>
</evidence>
<evidence type="ECO:0000256" key="4">
    <source>
        <dbReference type="SAM" id="MobiDB-lite"/>
    </source>
</evidence>
<dbReference type="EMBL" id="FMZZ01000002">
    <property type="protein sequence ID" value="SDC50163.1"/>
    <property type="molecule type" value="Genomic_DNA"/>
</dbReference>
<dbReference type="InterPro" id="IPR023753">
    <property type="entry name" value="FAD/NAD-binding_dom"/>
</dbReference>
<evidence type="ECO:0000313" key="7">
    <source>
        <dbReference type="Proteomes" id="UP000199501"/>
    </source>
</evidence>
<dbReference type="Proteomes" id="UP000199501">
    <property type="component" value="Unassembled WGS sequence"/>
</dbReference>
<dbReference type="Gene3D" id="3.50.50.60">
    <property type="entry name" value="FAD/NAD(P)-binding domain"/>
    <property type="match status" value="2"/>
</dbReference>
<evidence type="ECO:0000256" key="2">
    <source>
        <dbReference type="ARBA" id="ARBA00023002"/>
    </source>
</evidence>
<dbReference type="STRING" id="1271860.SAMN05216174_102364"/>
<sequence>MTDSKVFDVVIVGGGPAGLNAALVLGRARRTVAVVDAGEPRNAPATAAHGFLTRDGAPPADLLAIGRAEVAGYGVELIDGAVTSVAPGFRVRVGDRDLRARRLLVTTGLVDELPDLPGVREGWGRYVAHCPYCHGYEVRDQALGVLANVHLALLIRQWSADVVLFANEMPVPADDRRRLAARGVDVVDGRVAAVGPRGVSLADGRVVERAAVFVGPRFVGRSGLLLDLGCAQTPEGWVAVDAVGLTSVPGVYAAGNVVDPFAQVVTAAGAGARAAIAINNDLVTEEVERATVERWPTTSTSWSPGRTASSGSR</sequence>
<evidence type="ECO:0000256" key="3">
    <source>
        <dbReference type="ARBA" id="ARBA00048132"/>
    </source>
</evidence>
<dbReference type="GO" id="GO:0004791">
    <property type="term" value="F:thioredoxin-disulfide reductase (NADPH) activity"/>
    <property type="evidence" value="ECO:0007669"/>
    <property type="project" value="UniProtKB-EC"/>
</dbReference>
<evidence type="ECO:0000259" key="5">
    <source>
        <dbReference type="Pfam" id="PF07992"/>
    </source>
</evidence>
<keyword evidence="1" id="KW-0285">Flavoprotein</keyword>
<dbReference type="RefSeq" id="WP_091449117.1">
    <property type="nucleotide sequence ID" value="NZ_FMZZ01000002.1"/>
</dbReference>
<dbReference type="SUPFAM" id="SSF51905">
    <property type="entry name" value="FAD/NAD(P)-binding domain"/>
    <property type="match status" value="1"/>
</dbReference>
<accession>A0A1G6M3T4</accession>